<dbReference type="SUPFAM" id="SSF118352">
    <property type="entry name" value="HSP33 redox switch-like"/>
    <property type="match status" value="1"/>
</dbReference>
<accession>A0A1Z2XQP4</accession>
<dbReference type="GO" id="GO:0005737">
    <property type="term" value="C:cytoplasm"/>
    <property type="evidence" value="ECO:0007669"/>
    <property type="project" value="UniProtKB-SubCell"/>
</dbReference>
<keyword evidence="5 6" id="KW-0676">Redox-active center</keyword>
<protein>
    <recommendedName>
        <fullName evidence="6">33 kDa chaperonin</fullName>
    </recommendedName>
    <alternativeName>
        <fullName evidence="6">Heat shock protein 33 homolog</fullName>
        <shortName evidence="6">HSP33</shortName>
    </alternativeName>
</protein>
<dbReference type="PIRSF" id="PIRSF005261">
    <property type="entry name" value="Heat_shock_Hsp33"/>
    <property type="match status" value="1"/>
</dbReference>
<dbReference type="InterPro" id="IPR016154">
    <property type="entry name" value="Heat_shock_Hsp33_C"/>
</dbReference>
<evidence type="ECO:0000313" key="9">
    <source>
        <dbReference type="Proteomes" id="UP000196710"/>
    </source>
</evidence>
<dbReference type="InterPro" id="IPR016153">
    <property type="entry name" value="Heat_shock_Hsp33_N"/>
</dbReference>
<organism evidence="8 10">
    <name type="scientific">Acutalibacter muris</name>
    <dbReference type="NCBI Taxonomy" id="1796620"/>
    <lineage>
        <taxon>Bacteria</taxon>
        <taxon>Bacillati</taxon>
        <taxon>Bacillota</taxon>
        <taxon>Clostridia</taxon>
        <taxon>Eubacteriales</taxon>
        <taxon>Acutalibacteraceae</taxon>
        <taxon>Acutalibacter</taxon>
    </lineage>
</organism>
<dbReference type="RefSeq" id="WP_066533372.1">
    <property type="nucleotide sequence ID" value="NZ_CP021422.1"/>
</dbReference>
<evidence type="ECO:0000313" key="7">
    <source>
        <dbReference type="EMBL" id="ASB40778.1"/>
    </source>
</evidence>
<name>A0A1Z2XQP4_9FIRM</name>
<sequence>MDRIIRTITSDGSLMAAAIDSTELVYTAQRLHKLTKTSCAALGRLLTGASLMGAMLKEKQATLTLKVAGEGPLGNLLALSDSRGYVRGYVDHPEVELPPKPNGKLDVGGAVGHNGRLAVIRDFGTGEPYSGQVELVSGEIAEDLTSYYAQSEQTPTVCALGVLVDKQEGSALLAGGMLIQALPGAEDSALDQLEKNVAKLDSVTTMLAKGLSPEDMCALALEGFRVEKLDEFKVGYACNCSKERFSQVLLTLPGEDLETLPVNEKGLVETVCQYCNRSYMFSKEEIQELVENSRKKGK</sequence>
<dbReference type="NCBIfam" id="NF001033">
    <property type="entry name" value="PRK00114.1"/>
    <property type="match status" value="1"/>
</dbReference>
<reference evidence="7" key="1">
    <citation type="journal article" date="2017" name="Genome Announc.">
        <title>High-Quality Whole-Genome Sequences of the Oligo-Mouse-Microbiota Bacterial Community.</title>
        <authorList>
            <person name="Garzetti D."/>
            <person name="Brugiroux S."/>
            <person name="Bunk B."/>
            <person name="Pukall R."/>
            <person name="McCoy K.D."/>
            <person name="Macpherson A.J."/>
            <person name="Stecher B."/>
        </authorList>
    </citation>
    <scope>NUCLEOTIDE SEQUENCE</scope>
    <source>
        <strain evidence="7">KB18</strain>
    </source>
</reference>
<evidence type="ECO:0000256" key="5">
    <source>
        <dbReference type="ARBA" id="ARBA00023284"/>
    </source>
</evidence>
<keyword evidence="3 6" id="KW-1015">Disulfide bond</keyword>
<dbReference type="GO" id="GO:0051082">
    <property type="term" value="F:unfolded protein binding"/>
    <property type="evidence" value="ECO:0007669"/>
    <property type="project" value="UniProtKB-UniRule"/>
</dbReference>
<dbReference type="GO" id="GO:0042026">
    <property type="term" value="P:protein refolding"/>
    <property type="evidence" value="ECO:0007669"/>
    <property type="project" value="TreeGrafter"/>
</dbReference>
<evidence type="ECO:0000256" key="6">
    <source>
        <dbReference type="HAMAP-Rule" id="MF_00117"/>
    </source>
</evidence>
<dbReference type="CDD" id="cd00498">
    <property type="entry name" value="Hsp33"/>
    <property type="match status" value="1"/>
</dbReference>
<feature type="disulfide bond" description="Redox-active" evidence="6">
    <location>
        <begin position="272"/>
        <end position="275"/>
    </location>
</feature>
<dbReference type="Gene3D" id="3.55.30.10">
    <property type="entry name" value="Hsp33 domain"/>
    <property type="match status" value="1"/>
</dbReference>
<evidence type="ECO:0000256" key="2">
    <source>
        <dbReference type="ARBA" id="ARBA00022833"/>
    </source>
</evidence>
<dbReference type="PANTHER" id="PTHR30111:SF1">
    <property type="entry name" value="33 KDA CHAPERONIN"/>
    <property type="match status" value="1"/>
</dbReference>
<comment type="PTM">
    <text evidence="6">Under oxidizing conditions two disulfide bonds are formed involving the reactive cysteines. Under reducing conditions zinc is bound to the reactive cysteines and the protein is inactive.</text>
</comment>
<dbReference type="GO" id="GO:0044183">
    <property type="term" value="F:protein folding chaperone"/>
    <property type="evidence" value="ECO:0007669"/>
    <property type="project" value="TreeGrafter"/>
</dbReference>
<comment type="function">
    <text evidence="6">Redox regulated molecular chaperone. Protects both thermally unfolding and oxidatively damaged proteins from irreversible aggregation. Plays an important role in the bacterial defense system toward oxidative stress.</text>
</comment>
<reference evidence="9" key="2">
    <citation type="submission" date="2017-05" db="EMBL/GenBank/DDBJ databases">
        <title>Improved OligoMM genomes.</title>
        <authorList>
            <person name="Garzetti D."/>
        </authorList>
    </citation>
    <scope>NUCLEOTIDE SEQUENCE [LARGE SCALE GENOMIC DNA]</scope>
    <source>
        <strain evidence="9">KB18</strain>
    </source>
</reference>
<dbReference type="PANTHER" id="PTHR30111">
    <property type="entry name" value="33 KDA CHAPERONIN"/>
    <property type="match status" value="1"/>
</dbReference>
<evidence type="ECO:0000313" key="8">
    <source>
        <dbReference type="EMBL" id="QQR30059.1"/>
    </source>
</evidence>
<evidence type="ECO:0000256" key="1">
    <source>
        <dbReference type="ARBA" id="ARBA00022490"/>
    </source>
</evidence>
<evidence type="ECO:0000256" key="4">
    <source>
        <dbReference type="ARBA" id="ARBA00023186"/>
    </source>
</evidence>
<dbReference type="KEGG" id="amur:ADH66_09010"/>
<comment type="subcellular location">
    <subcellularLocation>
        <location evidence="6">Cytoplasm</location>
    </subcellularLocation>
</comment>
<keyword evidence="4 6" id="KW-0143">Chaperone</keyword>
<dbReference type="EMBL" id="CP065321">
    <property type="protein sequence ID" value="QQR30059.1"/>
    <property type="molecule type" value="Genomic_DNA"/>
</dbReference>
<feature type="disulfide bond" description="Redox-active" evidence="6">
    <location>
        <begin position="238"/>
        <end position="240"/>
    </location>
</feature>
<dbReference type="Proteomes" id="UP000196710">
    <property type="component" value="Chromosome"/>
</dbReference>
<comment type="similarity">
    <text evidence="6">Belongs to the HSP33 family.</text>
</comment>
<proteinExistence type="inferred from homology"/>
<keyword evidence="9" id="KW-1185">Reference proteome</keyword>
<dbReference type="Proteomes" id="UP000596035">
    <property type="component" value="Chromosome"/>
</dbReference>
<evidence type="ECO:0000313" key="10">
    <source>
        <dbReference type="Proteomes" id="UP000596035"/>
    </source>
</evidence>
<dbReference type="AlphaFoldDB" id="A0A1Z2XQP4"/>
<gene>
    <name evidence="6 8" type="primary">hslO</name>
    <name evidence="7" type="ORF">ADH66_09010</name>
    <name evidence="8" type="ORF">I5Q82_19050</name>
</gene>
<dbReference type="Pfam" id="PF01430">
    <property type="entry name" value="HSP33"/>
    <property type="match status" value="1"/>
</dbReference>
<dbReference type="InterPro" id="IPR000397">
    <property type="entry name" value="Heat_shock_Hsp33"/>
</dbReference>
<reference evidence="8 10" key="3">
    <citation type="submission" date="2020-11" db="EMBL/GenBank/DDBJ databases">
        <title>Closed and high quality bacterial genomes of the OMM12 community.</title>
        <authorList>
            <person name="Marbouty M."/>
            <person name="Lamy-Besnier Q."/>
            <person name="Debarbieux L."/>
            <person name="Koszul R."/>
        </authorList>
    </citation>
    <scope>NUCLEOTIDE SEQUENCE [LARGE SCALE GENOMIC DNA]</scope>
    <source>
        <strain evidence="8 10">KB18</strain>
    </source>
</reference>
<dbReference type="Gene3D" id="3.90.1280.10">
    <property type="entry name" value="HSP33 redox switch-like"/>
    <property type="match status" value="1"/>
</dbReference>
<evidence type="ECO:0000256" key="3">
    <source>
        <dbReference type="ARBA" id="ARBA00023157"/>
    </source>
</evidence>
<dbReference type="EMBL" id="CP021422">
    <property type="protein sequence ID" value="ASB40778.1"/>
    <property type="molecule type" value="Genomic_DNA"/>
</dbReference>
<keyword evidence="1 6" id="KW-0963">Cytoplasm</keyword>
<dbReference type="SUPFAM" id="SSF64397">
    <property type="entry name" value="Hsp33 domain"/>
    <property type="match status" value="1"/>
</dbReference>
<dbReference type="HAMAP" id="MF_00117">
    <property type="entry name" value="HslO"/>
    <property type="match status" value="1"/>
</dbReference>
<keyword evidence="2 6" id="KW-0862">Zinc</keyword>